<dbReference type="NCBIfam" id="TIGR00473">
    <property type="entry name" value="pssA"/>
    <property type="match status" value="1"/>
</dbReference>
<evidence type="ECO:0000256" key="15">
    <source>
        <dbReference type="RuleBase" id="RU003750"/>
    </source>
</evidence>
<evidence type="ECO:0000256" key="10">
    <source>
        <dbReference type="ARBA" id="ARBA00023098"/>
    </source>
</evidence>
<evidence type="ECO:0000256" key="1">
    <source>
        <dbReference type="ARBA" id="ARBA00000287"/>
    </source>
</evidence>
<dbReference type="EC" id="2.7.8.8" evidence="4"/>
<evidence type="ECO:0000256" key="9">
    <source>
        <dbReference type="ARBA" id="ARBA00022989"/>
    </source>
</evidence>
<reference evidence="17 18" key="1">
    <citation type="journal article" date="2024" name="Int. J. Syst. Evol. Microbiol.">
        <title>Clostridium omnivorum sp. nov., isolated from anoxic soil under the treatment of reductive soil disinfestation.</title>
        <authorList>
            <person name="Ueki A."/>
            <person name="Tonouchi A."/>
            <person name="Kaku N."/>
            <person name="Honma S."/>
            <person name="Ueki K."/>
        </authorList>
    </citation>
    <scope>NUCLEOTIDE SEQUENCE [LARGE SCALE GENOMIC DNA]</scope>
    <source>
        <strain evidence="17 18">E14</strain>
    </source>
</reference>
<feature type="transmembrane region" description="Helical" evidence="16">
    <location>
        <begin position="67"/>
        <end position="85"/>
    </location>
</feature>
<feature type="transmembrane region" description="Helical" evidence="16">
    <location>
        <begin position="29"/>
        <end position="46"/>
    </location>
</feature>
<keyword evidence="7 15" id="KW-0808">Transferase</keyword>
<keyword evidence="11 16" id="KW-0472">Membrane</keyword>
<evidence type="ECO:0000256" key="14">
    <source>
        <dbReference type="ARBA" id="ARBA00032361"/>
    </source>
</evidence>
<dbReference type="InterPro" id="IPR004533">
    <property type="entry name" value="CDP-diaglyc--ser_O-PTrfase"/>
</dbReference>
<keyword evidence="12" id="KW-0594">Phospholipid biosynthesis</keyword>
<evidence type="ECO:0000256" key="12">
    <source>
        <dbReference type="ARBA" id="ARBA00023209"/>
    </source>
</evidence>
<evidence type="ECO:0000256" key="3">
    <source>
        <dbReference type="ARBA" id="ARBA00010441"/>
    </source>
</evidence>
<evidence type="ECO:0000256" key="11">
    <source>
        <dbReference type="ARBA" id="ARBA00023136"/>
    </source>
</evidence>
<organism evidence="17 18">
    <name type="scientific">Clostridium omnivorum</name>
    <dbReference type="NCBI Taxonomy" id="1604902"/>
    <lineage>
        <taxon>Bacteria</taxon>
        <taxon>Bacillati</taxon>
        <taxon>Bacillota</taxon>
        <taxon>Clostridia</taxon>
        <taxon>Eubacteriales</taxon>
        <taxon>Clostridiaceae</taxon>
        <taxon>Clostridium</taxon>
    </lineage>
</organism>
<evidence type="ECO:0000256" key="6">
    <source>
        <dbReference type="ARBA" id="ARBA00022516"/>
    </source>
</evidence>
<comment type="catalytic activity">
    <reaction evidence="1">
        <text>a CDP-1,2-diacyl-sn-glycerol + L-serine = a 1,2-diacyl-sn-glycero-3-phospho-L-serine + CMP + H(+)</text>
        <dbReference type="Rhea" id="RHEA:16913"/>
        <dbReference type="ChEBI" id="CHEBI:15378"/>
        <dbReference type="ChEBI" id="CHEBI:33384"/>
        <dbReference type="ChEBI" id="CHEBI:57262"/>
        <dbReference type="ChEBI" id="CHEBI:58332"/>
        <dbReference type="ChEBI" id="CHEBI:60377"/>
        <dbReference type="EC" id="2.7.8.8"/>
    </reaction>
</comment>
<keyword evidence="10" id="KW-0443">Lipid metabolism</keyword>
<dbReference type="Pfam" id="PF01066">
    <property type="entry name" value="CDP-OH_P_transf"/>
    <property type="match status" value="1"/>
</dbReference>
<dbReference type="Proteomes" id="UP001208567">
    <property type="component" value="Unassembled WGS sequence"/>
</dbReference>
<dbReference type="RefSeq" id="WP_264848279.1">
    <property type="nucleotide sequence ID" value="NZ_BRXR01000001.1"/>
</dbReference>
<feature type="transmembrane region" description="Helical" evidence="16">
    <location>
        <begin position="91"/>
        <end position="112"/>
    </location>
</feature>
<dbReference type="PROSITE" id="PS00379">
    <property type="entry name" value="CDP_ALCOHOL_P_TRANSF"/>
    <property type="match status" value="1"/>
</dbReference>
<protein>
    <recommendedName>
        <fullName evidence="5">CDP-diacylglycerol--serine O-phosphatidyltransferase</fullName>
        <ecNumber evidence="4">2.7.8.8</ecNumber>
    </recommendedName>
    <alternativeName>
        <fullName evidence="14">Phosphatidylserine synthase</fullName>
    </alternativeName>
</protein>
<keyword evidence="6" id="KW-0444">Lipid biosynthesis</keyword>
<dbReference type="InterPro" id="IPR050324">
    <property type="entry name" value="CDP-alcohol_PTase-I"/>
</dbReference>
<dbReference type="InterPro" id="IPR048254">
    <property type="entry name" value="CDP_ALCOHOL_P_TRANSF_CS"/>
</dbReference>
<evidence type="ECO:0000256" key="5">
    <source>
        <dbReference type="ARBA" id="ARBA00017171"/>
    </source>
</evidence>
<evidence type="ECO:0000256" key="4">
    <source>
        <dbReference type="ARBA" id="ARBA00013174"/>
    </source>
</evidence>
<comment type="similarity">
    <text evidence="3 15">Belongs to the CDP-alcohol phosphatidyltransferase class-I family.</text>
</comment>
<dbReference type="PANTHER" id="PTHR14269">
    <property type="entry name" value="CDP-DIACYLGLYCEROL--GLYCEROL-3-PHOSPHATE 3-PHOSPHATIDYLTRANSFERASE-RELATED"/>
    <property type="match status" value="1"/>
</dbReference>
<name>A0ABQ5N1C8_9CLOT</name>
<proteinExistence type="inferred from homology"/>
<dbReference type="Gene3D" id="1.20.120.1760">
    <property type="match status" value="1"/>
</dbReference>
<comment type="caution">
    <text evidence="17">The sequence shown here is derived from an EMBL/GenBank/DDBJ whole genome shotgun (WGS) entry which is preliminary data.</text>
</comment>
<dbReference type="PANTHER" id="PTHR14269:SF61">
    <property type="entry name" value="CDP-DIACYLGLYCEROL--SERINE O-PHOSPHATIDYLTRANSFERASE"/>
    <property type="match status" value="1"/>
</dbReference>
<keyword evidence="9 16" id="KW-1133">Transmembrane helix</keyword>
<dbReference type="InterPro" id="IPR000462">
    <property type="entry name" value="CDP-OH_P_trans"/>
</dbReference>
<feature type="transmembrane region" description="Helical" evidence="16">
    <location>
        <begin position="124"/>
        <end position="143"/>
    </location>
</feature>
<keyword evidence="18" id="KW-1185">Reference proteome</keyword>
<evidence type="ECO:0000256" key="2">
    <source>
        <dbReference type="ARBA" id="ARBA00004127"/>
    </source>
</evidence>
<comment type="subcellular location">
    <subcellularLocation>
        <location evidence="2">Endomembrane system</location>
        <topology evidence="2">Multi-pass membrane protein</topology>
    </subcellularLocation>
</comment>
<evidence type="ECO:0000256" key="8">
    <source>
        <dbReference type="ARBA" id="ARBA00022692"/>
    </source>
</evidence>
<evidence type="ECO:0000256" key="16">
    <source>
        <dbReference type="SAM" id="Phobius"/>
    </source>
</evidence>
<evidence type="ECO:0000256" key="13">
    <source>
        <dbReference type="ARBA" id="ARBA00023264"/>
    </source>
</evidence>
<evidence type="ECO:0000313" key="17">
    <source>
        <dbReference type="EMBL" id="GLC29003.1"/>
    </source>
</evidence>
<evidence type="ECO:0000256" key="7">
    <source>
        <dbReference type="ARBA" id="ARBA00022679"/>
    </source>
</evidence>
<dbReference type="EMBL" id="BRXR01000001">
    <property type="protein sequence ID" value="GLC29003.1"/>
    <property type="molecule type" value="Genomic_DNA"/>
</dbReference>
<feature type="transmembrane region" description="Helical" evidence="16">
    <location>
        <begin position="149"/>
        <end position="166"/>
    </location>
</feature>
<dbReference type="InterPro" id="IPR043130">
    <property type="entry name" value="CDP-OH_PTrfase_TM_dom"/>
</dbReference>
<sequence>MLKSYAANLFTFINLSLGIISILETFKQNYFLAAIFIITAALIDRYDGRIARFFDISSLLGKELDSLADLISFGVAPAILVFIKYNFLNLGYIGLLSSCILLSYIMSGSYRLAKYNSSQFDGTFTGVPITVSGFIIALFSLALHRTSTYSILITVVLFALLSYLMISKLKFKKI</sequence>
<gene>
    <name evidence="17" type="ORF">bsdE14_04130</name>
</gene>
<feature type="transmembrane region" description="Helical" evidence="16">
    <location>
        <begin position="5"/>
        <end position="23"/>
    </location>
</feature>
<accession>A0ABQ5N1C8</accession>
<keyword evidence="8 16" id="KW-0812">Transmembrane</keyword>
<keyword evidence="13" id="KW-1208">Phospholipid metabolism</keyword>
<evidence type="ECO:0000313" key="18">
    <source>
        <dbReference type="Proteomes" id="UP001208567"/>
    </source>
</evidence>